<accession>A0A6G0YUN9</accession>
<dbReference type="Proteomes" id="UP000478052">
    <property type="component" value="Unassembled WGS sequence"/>
</dbReference>
<dbReference type="EMBL" id="VUJU01002366">
    <property type="protein sequence ID" value="KAF0761526.1"/>
    <property type="molecule type" value="Genomic_DNA"/>
</dbReference>
<feature type="signal peptide" evidence="1">
    <location>
        <begin position="1"/>
        <end position="19"/>
    </location>
</feature>
<comment type="caution">
    <text evidence="2">The sequence shown here is derived from an EMBL/GenBank/DDBJ whole genome shotgun (WGS) entry which is preliminary data.</text>
</comment>
<name>A0A6G0YUN9_APHCR</name>
<dbReference type="OrthoDB" id="6627079at2759"/>
<reference evidence="2 3" key="1">
    <citation type="submission" date="2019-08" db="EMBL/GenBank/DDBJ databases">
        <title>Whole genome of Aphis craccivora.</title>
        <authorList>
            <person name="Voronova N.V."/>
            <person name="Shulinski R.S."/>
            <person name="Bandarenka Y.V."/>
            <person name="Zhorov D.G."/>
            <person name="Warner D."/>
        </authorList>
    </citation>
    <scope>NUCLEOTIDE SEQUENCE [LARGE SCALE GENOMIC DNA]</scope>
    <source>
        <strain evidence="2">180601</strain>
        <tissue evidence="2">Whole Body</tissue>
    </source>
</reference>
<organism evidence="2 3">
    <name type="scientific">Aphis craccivora</name>
    <name type="common">Cowpea aphid</name>
    <dbReference type="NCBI Taxonomy" id="307492"/>
    <lineage>
        <taxon>Eukaryota</taxon>
        <taxon>Metazoa</taxon>
        <taxon>Ecdysozoa</taxon>
        <taxon>Arthropoda</taxon>
        <taxon>Hexapoda</taxon>
        <taxon>Insecta</taxon>
        <taxon>Pterygota</taxon>
        <taxon>Neoptera</taxon>
        <taxon>Paraneoptera</taxon>
        <taxon>Hemiptera</taxon>
        <taxon>Sternorrhyncha</taxon>
        <taxon>Aphidomorpha</taxon>
        <taxon>Aphidoidea</taxon>
        <taxon>Aphididae</taxon>
        <taxon>Aphidini</taxon>
        <taxon>Aphis</taxon>
        <taxon>Aphis</taxon>
    </lineage>
</organism>
<dbReference type="AlphaFoldDB" id="A0A6G0YUN9"/>
<sequence length="258" mass="30424">MYIFLIRIILFSNCWFVMKKLKINYLPMIYELNSKKIKPFKSLFSARKSEGFFKSSISGYLINDDEQFWEFHRLNHDQFNFTYFIFGPRRNNEETDITTTGESFQSLTFAFRISHSYISIIPSVRNFCSYETKINATIFAGSHNSSSLFFNYKNYFSVVLLDMMDANYKFIAIDVGSFGREGDSGIFLKSIPHVILDYQAFILHKHILRPSSRARLVTEDAFGLLSKVFSVFFQLINIKQQRKKMERYFINLIQKKIS</sequence>
<evidence type="ECO:0000256" key="1">
    <source>
        <dbReference type="SAM" id="SignalP"/>
    </source>
</evidence>
<proteinExistence type="predicted"/>
<protein>
    <submittedName>
        <fullName evidence="2">Protein ANTAGONIST OF LIKE HETEROCHROMATIN PROTEIN 1-like</fullName>
    </submittedName>
</protein>
<feature type="chain" id="PRO_5026164564" evidence="1">
    <location>
        <begin position="20"/>
        <end position="258"/>
    </location>
</feature>
<gene>
    <name evidence="2" type="ORF">FWK35_00008891</name>
</gene>
<keyword evidence="1" id="KW-0732">Signal</keyword>
<keyword evidence="3" id="KW-1185">Reference proteome</keyword>
<evidence type="ECO:0000313" key="3">
    <source>
        <dbReference type="Proteomes" id="UP000478052"/>
    </source>
</evidence>
<evidence type="ECO:0000313" key="2">
    <source>
        <dbReference type="EMBL" id="KAF0761526.1"/>
    </source>
</evidence>